<dbReference type="GO" id="GO:0047938">
    <property type="term" value="F:glucose-6-phosphate 1-epimerase activity"/>
    <property type="evidence" value="ECO:0007669"/>
    <property type="project" value="TreeGrafter"/>
</dbReference>
<organism evidence="1">
    <name type="scientific">Cucumis melo</name>
    <name type="common">Muskmelon</name>
    <dbReference type="NCBI Taxonomy" id="3656"/>
    <lineage>
        <taxon>Eukaryota</taxon>
        <taxon>Viridiplantae</taxon>
        <taxon>Streptophyta</taxon>
        <taxon>Embryophyta</taxon>
        <taxon>Tracheophyta</taxon>
        <taxon>Spermatophyta</taxon>
        <taxon>Magnoliopsida</taxon>
        <taxon>eudicotyledons</taxon>
        <taxon>Gunneridae</taxon>
        <taxon>Pentapetalae</taxon>
        <taxon>rosids</taxon>
        <taxon>fabids</taxon>
        <taxon>Cucurbitales</taxon>
        <taxon>Cucurbitaceae</taxon>
        <taxon>Benincaseae</taxon>
        <taxon>Cucumis</taxon>
    </lineage>
</organism>
<dbReference type="PANTHER" id="PTHR11122">
    <property type="entry name" value="APOSPORY-ASSOCIATED PROTEIN C-RELATED"/>
    <property type="match status" value="1"/>
</dbReference>
<dbReference type="GO" id="GO:0030246">
    <property type="term" value="F:carbohydrate binding"/>
    <property type="evidence" value="ECO:0007669"/>
    <property type="project" value="InterPro"/>
</dbReference>
<dbReference type="Gramene" id="MELO3C008799.2.1">
    <property type="protein sequence ID" value="MELO3C008799.2.1"/>
    <property type="gene ID" value="MELO3C008799.2"/>
</dbReference>
<dbReference type="Gene3D" id="2.70.98.10">
    <property type="match status" value="1"/>
</dbReference>
<dbReference type="EnsemblPlants" id="MELO3C008799.2.1">
    <property type="protein sequence ID" value="MELO3C008799.2.1"/>
    <property type="gene ID" value="MELO3C008799.2"/>
</dbReference>
<sequence length="394" mass="43397">MGIIGKPTLASIYHFIHFHFHSHFTAMSIASKLLHPPPTIPYTPPRPFLSHSLHRPTATRLGRAFPLPGVASVPYQPINVDYLEDEFNGQGHGVTFEGIGDECLAKLRLENGGSAILMFPSGLITSYKSPMWHGGSVELLHSSVSEDKNGDVVVQGGVSVALDCGSHRLENVSWDLHNVKGNPRESIQVELISRGLEGKVELKYTVTLGEDVLTSELTVCNNKQTSLELKGYILSHLTLSTPEATFAIGLEGSNFHSIPPFSSNHAIIPPDCSSGLTQRLQGIVSGWGKSSQRESGEEIEGEEMDNYKQLVDKISRIYTSAPRNFTIIDRGRRNSVVIGRDGFDEVYMFSPGSNHVYYGEYSYVCIGQSAILKPILLEPQQLWTGSQYLYNPNL</sequence>
<dbReference type="GO" id="GO:0010628">
    <property type="term" value="P:positive regulation of gene expression"/>
    <property type="evidence" value="ECO:0007669"/>
    <property type="project" value="EnsemblPlants"/>
</dbReference>
<dbReference type="GO" id="GO:0005975">
    <property type="term" value="P:carbohydrate metabolic process"/>
    <property type="evidence" value="ECO:0007669"/>
    <property type="project" value="InterPro"/>
</dbReference>
<dbReference type="InterPro" id="IPR011013">
    <property type="entry name" value="Gal_mutarotase_sf_dom"/>
</dbReference>
<dbReference type="GO" id="GO:0009507">
    <property type="term" value="C:chloroplast"/>
    <property type="evidence" value="ECO:0007669"/>
    <property type="project" value="EnsemblPlants"/>
</dbReference>
<accession>A0A9I9CUX9</accession>
<dbReference type="AlphaFoldDB" id="A0A9I9CUX9"/>
<name>A0A9I9CUX9_CUCME</name>
<dbReference type="GO" id="GO:0016020">
    <property type="term" value="C:membrane"/>
    <property type="evidence" value="ECO:0007669"/>
    <property type="project" value="EnsemblPlants"/>
</dbReference>
<dbReference type="SUPFAM" id="SSF74650">
    <property type="entry name" value="Galactose mutarotase-like"/>
    <property type="match status" value="1"/>
</dbReference>
<reference evidence="1" key="1">
    <citation type="submission" date="2023-03" db="UniProtKB">
        <authorList>
            <consortium name="EnsemblPlants"/>
        </authorList>
    </citation>
    <scope>IDENTIFICATION</scope>
</reference>
<dbReference type="InterPro" id="IPR014718">
    <property type="entry name" value="GH-type_carb-bd"/>
</dbReference>
<evidence type="ECO:0008006" key="2">
    <source>
        <dbReference type="Google" id="ProtNLM"/>
    </source>
</evidence>
<dbReference type="PANTHER" id="PTHR11122:SF15">
    <property type="entry name" value="PROTEIN NDH-DEPENDENT CYCLIC ELECTRON FLOW 5"/>
    <property type="match status" value="1"/>
</dbReference>
<proteinExistence type="predicted"/>
<protein>
    <recommendedName>
        <fullName evidence="2">Protein NDH-DEPENDENT CYCLIC ELECTRON FLOW 5</fullName>
    </recommendedName>
</protein>
<evidence type="ECO:0000313" key="1">
    <source>
        <dbReference type="EnsemblPlants" id="MELO3C008799.2.1"/>
    </source>
</evidence>
<dbReference type="GO" id="GO:0009773">
    <property type="term" value="P:photosynthetic electron transport in photosystem I"/>
    <property type="evidence" value="ECO:0007669"/>
    <property type="project" value="EnsemblPlants"/>
</dbReference>